<dbReference type="SUPFAM" id="SSF53383">
    <property type="entry name" value="PLP-dependent transferases"/>
    <property type="match status" value="1"/>
</dbReference>
<gene>
    <name evidence="3" type="ORF">ENI96_14470</name>
</gene>
<feature type="non-terminal residue" evidence="3">
    <location>
        <position position="122"/>
    </location>
</feature>
<dbReference type="AlphaFoldDB" id="A0A831W6U9"/>
<comment type="caution">
    <text evidence="3">The sequence shown here is derived from an EMBL/GenBank/DDBJ whole genome shotgun (WGS) entry which is preliminary data.</text>
</comment>
<proteinExistence type="inferred from homology"/>
<evidence type="ECO:0000313" key="3">
    <source>
        <dbReference type="EMBL" id="HEB97623.1"/>
    </source>
</evidence>
<dbReference type="InterPro" id="IPR015424">
    <property type="entry name" value="PyrdxlP-dep_Trfase"/>
</dbReference>
<organism evidence="3">
    <name type="scientific">Sedimenticola thiotaurini</name>
    <dbReference type="NCBI Taxonomy" id="1543721"/>
    <lineage>
        <taxon>Bacteria</taxon>
        <taxon>Pseudomonadati</taxon>
        <taxon>Pseudomonadota</taxon>
        <taxon>Gammaproteobacteria</taxon>
        <taxon>Chromatiales</taxon>
        <taxon>Sedimenticolaceae</taxon>
        <taxon>Sedimenticola</taxon>
    </lineage>
</organism>
<reference evidence="3" key="1">
    <citation type="journal article" date="2020" name="mSystems">
        <title>Genome- and Community-Level Interaction Insights into Carbon Utilization and Element Cycling Functions of Hydrothermarchaeota in Hydrothermal Sediment.</title>
        <authorList>
            <person name="Zhou Z."/>
            <person name="Liu Y."/>
            <person name="Xu W."/>
            <person name="Pan J."/>
            <person name="Luo Z.H."/>
            <person name="Li M."/>
        </authorList>
    </citation>
    <scope>NUCLEOTIDE SEQUENCE [LARGE SCALE GENOMIC DNA]</scope>
    <source>
        <strain evidence="3">HyVt-443</strain>
    </source>
</reference>
<sequence length="122" mass="13524">MPYHMRATSSRLRSMVQIPLSKVFLNDEIREAGARALNSGQYILGPECRAFEEELAEFTGTRHAVLSSSWTAAMLLLLQVMELGEGDEVIVPSHTAFPTVEPIIHCGARPVFVDVDDSYCLD</sequence>
<dbReference type="EMBL" id="DRKP01000186">
    <property type="protein sequence ID" value="HEB97623.1"/>
    <property type="molecule type" value="Genomic_DNA"/>
</dbReference>
<dbReference type="GO" id="GO:0030170">
    <property type="term" value="F:pyridoxal phosphate binding"/>
    <property type="evidence" value="ECO:0007669"/>
    <property type="project" value="TreeGrafter"/>
</dbReference>
<dbReference type="Pfam" id="PF01041">
    <property type="entry name" value="DegT_DnrJ_EryC1"/>
    <property type="match status" value="1"/>
</dbReference>
<dbReference type="GO" id="GO:0008483">
    <property type="term" value="F:transaminase activity"/>
    <property type="evidence" value="ECO:0007669"/>
    <property type="project" value="TreeGrafter"/>
</dbReference>
<keyword evidence="1" id="KW-0663">Pyridoxal phosphate</keyword>
<dbReference type="GO" id="GO:0000271">
    <property type="term" value="P:polysaccharide biosynthetic process"/>
    <property type="evidence" value="ECO:0007669"/>
    <property type="project" value="TreeGrafter"/>
</dbReference>
<dbReference type="PANTHER" id="PTHR30244">
    <property type="entry name" value="TRANSAMINASE"/>
    <property type="match status" value="1"/>
</dbReference>
<dbReference type="InterPro" id="IPR000653">
    <property type="entry name" value="DegT/StrS_aminotransferase"/>
</dbReference>
<dbReference type="Proteomes" id="UP000886251">
    <property type="component" value="Unassembled WGS sequence"/>
</dbReference>
<name>A0A831W6U9_9GAMM</name>
<protein>
    <submittedName>
        <fullName evidence="3">Transcriptional regulator</fullName>
    </submittedName>
</protein>
<evidence type="ECO:0000256" key="1">
    <source>
        <dbReference type="ARBA" id="ARBA00022898"/>
    </source>
</evidence>
<dbReference type="InterPro" id="IPR015421">
    <property type="entry name" value="PyrdxlP-dep_Trfase_major"/>
</dbReference>
<evidence type="ECO:0000256" key="2">
    <source>
        <dbReference type="ARBA" id="ARBA00037999"/>
    </source>
</evidence>
<dbReference type="Gene3D" id="3.40.640.10">
    <property type="entry name" value="Type I PLP-dependent aspartate aminotransferase-like (Major domain)"/>
    <property type="match status" value="1"/>
</dbReference>
<dbReference type="PANTHER" id="PTHR30244:SF34">
    <property type="entry name" value="DTDP-4-AMINO-4,6-DIDEOXYGALACTOSE TRANSAMINASE"/>
    <property type="match status" value="1"/>
</dbReference>
<comment type="similarity">
    <text evidence="2">Belongs to the DegT/DnrJ/EryC1 family.</text>
</comment>
<accession>A0A831W6U9</accession>